<dbReference type="Pfam" id="PF13041">
    <property type="entry name" value="PPR_2"/>
    <property type="match status" value="1"/>
</dbReference>
<dbReference type="InterPro" id="IPR002885">
    <property type="entry name" value="PPR_rpt"/>
</dbReference>
<dbReference type="Proteomes" id="UP001292079">
    <property type="component" value="Unassembled WGS sequence"/>
</dbReference>
<reference evidence="3" key="2">
    <citation type="journal article" date="2023" name="Infect Dis Poverty">
        <title>Chromosome-scale genome of the human blood fluke Schistosoma mekongi and its implications for public health.</title>
        <authorList>
            <person name="Zhou M."/>
            <person name="Xu L."/>
            <person name="Xu D."/>
            <person name="Chen W."/>
            <person name="Khan J."/>
            <person name="Hu Y."/>
            <person name="Huang H."/>
            <person name="Wei H."/>
            <person name="Zhang Y."/>
            <person name="Chusongsang P."/>
            <person name="Tanasarnprasert K."/>
            <person name="Hu X."/>
            <person name="Limpanont Y."/>
            <person name="Lv Z."/>
        </authorList>
    </citation>
    <scope>NUCLEOTIDE SEQUENCE</scope>
    <source>
        <strain evidence="3">LV_2022a</strain>
    </source>
</reference>
<dbReference type="Gene3D" id="1.25.40.10">
    <property type="entry name" value="Tetratricopeptide repeat domain"/>
    <property type="match status" value="3"/>
</dbReference>
<comment type="caution">
    <text evidence="3">The sequence shown here is derived from an EMBL/GenBank/DDBJ whole genome shotgun (WGS) entry which is preliminary data.</text>
</comment>
<dbReference type="NCBIfam" id="TIGR00756">
    <property type="entry name" value="PPR"/>
    <property type="match status" value="3"/>
</dbReference>
<dbReference type="PROSITE" id="PS51375">
    <property type="entry name" value="PPR"/>
    <property type="match status" value="1"/>
</dbReference>
<keyword evidence="4" id="KW-1185">Reference proteome</keyword>
<evidence type="ECO:0000256" key="1">
    <source>
        <dbReference type="ARBA" id="ARBA00022737"/>
    </source>
</evidence>
<feature type="repeat" description="PPR" evidence="2">
    <location>
        <begin position="191"/>
        <end position="225"/>
    </location>
</feature>
<organism evidence="3 4">
    <name type="scientific">Schistosoma mekongi</name>
    <name type="common">Parasitic worm</name>
    <dbReference type="NCBI Taxonomy" id="38744"/>
    <lineage>
        <taxon>Eukaryota</taxon>
        <taxon>Metazoa</taxon>
        <taxon>Spiralia</taxon>
        <taxon>Lophotrochozoa</taxon>
        <taxon>Platyhelminthes</taxon>
        <taxon>Trematoda</taxon>
        <taxon>Digenea</taxon>
        <taxon>Strigeidida</taxon>
        <taxon>Schistosomatoidea</taxon>
        <taxon>Schistosomatidae</taxon>
        <taxon>Schistosoma</taxon>
    </lineage>
</organism>
<keyword evidence="1" id="KW-0677">Repeat</keyword>
<proteinExistence type="predicted"/>
<sequence>MIIISSRFCSLLELSLFRNRISPVSASIFFLWRRSQSCYKTNLSTRDLVEIVNQKAKIHRYLKPQEPKEDSLHINYQETCDSDQNLDIISENDQLDFGSLDSGHIDQKPYHESLVSRSMDRVQKVSVIDELLTTEPEEDPADCLRLSKIYRRHPPEHYSSLIIRFCKAGDTNSALSVFFSDMLEKDRVLPSRFHAHMLLDGLAKVGDSENAFRVYKKMTELGITASQATYSRLFRACAEDIATWYRKYKHFIPPIVNHTGNSLSLVQRKNLALQKVLTPDMLPVDFGGPAVNKVCSLWRRLQEKNVPLSKVTYNVLILALAKAGDIHGCMRALDMMLGTKNSEHSSHGSVKSKTKYLFPDSFTLASLLSAIEPATLKRNLKACHDRMDPLKQSTSNGNSFVYHLSPFQLALSLWHDLTPLLQNNSIVPHHFTLLVNVMALQNDCLDADSREIIFVNNTRPKSFQHLLNTSSSAVSKSSMIDHLTHPSCTSSELASLMIARAAQSALIDITSTINTTELGSFSESAIQKATESPQIDWNDTMLALRSPINLLLPTDKPIVISGPKNQGMHPWQRLALVGGLHGLIDIIENHYKLKPGLPFMTSMIRLLPYPMKSAHYDDTIEEDFDIWEKEFFDILSRFKLTPDNGIYNALIHRRTSIGVNAKHLLADMTRKGFVPDQITWGCLAQGCKTAESVKQLLNAFEIAAMAPLSSTQLNDKNVTCQQKIHSPIVRPSFTFFSTILSTSGFSWDLKAFVIDYMRRQIHADKLTDRKSPKSKQNVSKTEKSHQFDGFTIDRRLVASIDIDIGLFRELIVKGVIPKDGSSVPANKTGGFYVPPNSIRSFYRFFKVYKSWLRESPLAKPR</sequence>
<name>A0AAE2D6Z0_SCHME</name>
<dbReference type="Pfam" id="PF01535">
    <property type="entry name" value="PPR"/>
    <property type="match status" value="2"/>
</dbReference>
<dbReference type="GO" id="GO:0003729">
    <property type="term" value="F:mRNA binding"/>
    <property type="evidence" value="ECO:0007669"/>
    <property type="project" value="TreeGrafter"/>
</dbReference>
<accession>A0AAE2D6Z0</accession>
<dbReference type="InterPro" id="IPR011990">
    <property type="entry name" value="TPR-like_helical_dom_sf"/>
</dbReference>
<evidence type="ECO:0000256" key="2">
    <source>
        <dbReference type="PROSITE-ProRule" id="PRU00708"/>
    </source>
</evidence>
<dbReference type="PANTHER" id="PTHR47933">
    <property type="entry name" value="PENTATRICOPEPTIDE REPEAT-CONTAINING PROTEIN 1, MITOCHONDRIAL"/>
    <property type="match status" value="1"/>
</dbReference>
<evidence type="ECO:0008006" key="5">
    <source>
        <dbReference type="Google" id="ProtNLM"/>
    </source>
</evidence>
<gene>
    <name evidence="3" type="ORF">MN116_002621</name>
</gene>
<evidence type="ECO:0000313" key="3">
    <source>
        <dbReference type="EMBL" id="KAK4473783.1"/>
    </source>
</evidence>
<dbReference type="EMBL" id="JALJAT010000002">
    <property type="protein sequence ID" value="KAK4473783.1"/>
    <property type="molecule type" value="Genomic_DNA"/>
</dbReference>
<evidence type="ECO:0000313" key="4">
    <source>
        <dbReference type="Proteomes" id="UP001292079"/>
    </source>
</evidence>
<dbReference type="InterPro" id="IPR051240">
    <property type="entry name" value="Mito_RNA-Proc/Resp"/>
</dbReference>
<dbReference type="PANTHER" id="PTHR47933:SF11">
    <property type="entry name" value="PENTATRICOPEPTIDE REPEAT-CONTAINING PROTEIN 2"/>
    <property type="match status" value="1"/>
</dbReference>
<dbReference type="AlphaFoldDB" id="A0AAE2D6Z0"/>
<protein>
    <recommendedName>
        <fullName evidence="5">Pentatricopeptide repeat-containing protein</fullName>
    </recommendedName>
</protein>
<reference evidence="3" key="1">
    <citation type="submission" date="2022-04" db="EMBL/GenBank/DDBJ databases">
        <authorList>
            <person name="Xu L."/>
            <person name="Lv Z."/>
        </authorList>
    </citation>
    <scope>NUCLEOTIDE SEQUENCE</scope>
    <source>
        <strain evidence="3">LV_2022a</strain>
    </source>
</reference>